<dbReference type="InterPro" id="IPR011042">
    <property type="entry name" value="6-blade_b-propeller_TolB-like"/>
</dbReference>
<evidence type="ECO:0000313" key="2">
    <source>
        <dbReference type="EMBL" id="EKC27598.1"/>
    </source>
</evidence>
<dbReference type="PANTHER" id="PTHR24104">
    <property type="entry name" value="E3 UBIQUITIN-PROTEIN LIGASE NHLRC1-RELATED"/>
    <property type="match status" value="1"/>
</dbReference>
<dbReference type="InterPro" id="IPR001258">
    <property type="entry name" value="NHL_repeat"/>
</dbReference>
<dbReference type="SUPFAM" id="SSF101898">
    <property type="entry name" value="NHL repeat"/>
    <property type="match status" value="1"/>
</dbReference>
<dbReference type="GO" id="GO:0043161">
    <property type="term" value="P:proteasome-mediated ubiquitin-dependent protein catabolic process"/>
    <property type="evidence" value="ECO:0007669"/>
    <property type="project" value="TreeGrafter"/>
</dbReference>
<dbReference type="GO" id="GO:0005763">
    <property type="term" value="C:mitochondrial small ribosomal subunit"/>
    <property type="evidence" value="ECO:0007669"/>
    <property type="project" value="InterPro"/>
</dbReference>
<keyword evidence="1" id="KW-0677">Repeat</keyword>
<dbReference type="HOGENOM" id="CLU_437591_0_0_1"/>
<accession>K1Q129</accession>
<dbReference type="GO" id="GO:0061630">
    <property type="term" value="F:ubiquitin protein ligase activity"/>
    <property type="evidence" value="ECO:0007669"/>
    <property type="project" value="TreeGrafter"/>
</dbReference>
<gene>
    <name evidence="2" type="ORF">CGI_10007049</name>
</gene>
<organism evidence="2">
    <name type="scientific">Magallana gigas</name>
    <name type="common">Pacific oyster</name>
    <name type="synonym">Crassostrea gigas</name>
    <dbReference type="NCBI Taxonomy" id="29159"/>
    <lineage>
        <taxon>Eukaryota</taxon>
        <taxon>Metazoa</taxon>
        <taxon>Spiralia</taxon>
        <taxon>Lophotrochozoa</taxon>
        <taxon>Mollusca</taxon>
        <taxon>Bivalvia</taxon>
        <taxon>Autobranchia</taxon>
        <taxon>Pteriomorphia</taxon>
        <taxon>Ostreida</taxon>
        <taxon>Ostreoidea</taxon>
        <taxon>Ostreidae</taxon>
        <taxon>Magallana</taxon>
    </lineage>
</organism>
<protein>
    <submittedName>
        <fullName evidence="2">Tripartite motif-containing protein 3</fullName>
    </submittedName>
</protein>
<dbReference type="GO" id="GO:0000209">
    <property type="term" value="P:protein polyubiquitination"/>
    <property type="evidence" value="ECO:0007669"/>
    <property type="project" value="TreeGrafter"/>
</dbReference>
<dbReference type="PROSITE" id="PS51125">
    <property type="entry name" value="NHL"/>
    <property type="match status" value="1"/>
</dbReference>
<name>K1Q129_MAGGI</name>
<dbReference type="InParanoid" id="K1Q129"/>
<dbReference type="Pfam" id="PF14943">
    <property type="entry name" value="MRP-S26"/>
    <property type="match status" value="1"/>
</dbReference>
<dbReference type="AlphaFoldDB" id="K1Q129"/>
<dbReference type="InterPro" id="IPR050952">
    <property type="entry name" value="TRIM-NHL_E3_ligases"/>
</dbReference>
<sequence>MAALIDFKTQLIKLVPDQSLPNDLKKKADKEKIAKASWKEMEERMKDWNEQVAMIREAEQSKMNQQRQNKLLGWLNQKQLISEQFSEETLKRLQREKEAGFITPENVEQKLMESLETTADYEFALDKEGVRRWRSIYEHKDSDTIVLEDIYKTKKEVIEKDAEEIEKVIAPTYEEIRNELMNQIANLDRETGNSDGNNKSQILTADGNSNCIHVLDQDGQFIRYIENVKNPYSVCVDELDNLCVAELLTGDVKMDPRHSAQDVVRCDHCKENIVQSYCDICHELEGSNDVSVIVEYRPRIKEFRKLPAKVHVTLPSFSPKHINGEQFYEIVGSIKPLVSTTGEDGYRIKSPEISPRMLLDMPEVIKTFNTGYKEFRSISFHSEENIWTSARIKDIKCFSADGNFIKTISTESGILPNDIAVTSAGDLVYCDFKLKTLNKLKNEQSEEIIVLQLWTPVNLCVTSTGDFLVSMFNDDNTQSKVVRYLESTEKQTIQFDDENKPLYSGNAFIKYLTENGANDICVADYKAGAVVAVDLNGKLRWRYTGHPSGAKKNPFKPHGITANSQIQILTADNDNNCIHILDQDGQFLRYIGNTRNPLGLYVDKLDNLYVAEYNTGDVKVIRYLK</sequence>
<dbReference type="EMBL" id="JH818930">
    <property type="protein sequence ID" value="EKC27598.1"/>
    <property type="molecule type" value="Genomic_DNA"/>
</dbReference>
<evidence type="ECO:0000256" key="1">
    <source>
        <dbReference type="ARBA" id="ARBA00022737"/>
    </source>
</evidence>
<reference evidence="2" key="1">
    <citation type="journal article" date="2012" name="Nature">
        <title>The oyster genome reveals stress adaptation and complexity of shell formation.</title>
        <authorList>
            <person name="Zhang G."/>
            <person name="Fang X."/>
            <person name="Guo X."/>
            <person name="Li L."/>
            <person name="Luo R."/>
            <person name="Xu F."/>
            <person name="Yang P."/>
            <person name="Zhang L."/>
            <person name="Wang X."/>
            <person name="Qi H."/>
            <person name="Xiong Z."/>
            <person name="Que H."/>
            <person name="Xie Y."/>
            <person name="Holland P.W."/>
            <person name="Paps J."/>
            <person name="Zhu Y."/>
            <person name="Wu F."/>
            <person name="Chen Y."/>
            <person name="Wang J."/>
            <person name="Peng C."/>
            <person name="Meng J."/>
            <person name="Yang L."/>
            <person name="Liu J."/>
            <person name="Wen B."/>
            <person name="Zhang N."/>
            <person name="Huang Z."/>
            <person name="Zhu Q."/>
            <person name="Feng Y."/>
            <person name="Mount A."/>
            <person name="Hedgecock D."/>
            <person name="Xu Z."/>
            <person name="Liu Y."/>
            <person name="Domazet-Loso T."/>
            <person name="Du Y."/>
            <person name="Sun X."/>
            <person name="Zhang S."/>
            <person name="Liu B."/>
            <person name="Cheng P."/>
            <person name="Jiang X."/>
            <person name="Li J."/>
            <person name="Fan D."/>
            <person name="Wang W."/>
            <person name="Fu W."/>
            <person name="Wang T."/>
            <person name="Wang B."/>
            <person name="Zhang J."/>
            <person name="Peng Z."/>
            <person name="Li Y."/>
            <person name="Li N."/>
            <person name="Wang J."/>
            <person name="Chen M."/>
            <person name="He Y."/>
            <person name="Tan F."/>
            <person name="Song X."/>
            <person name="Zheng Q."/>
            <person name="Huang R."/>
            <person name="Yang H."/>
            <person name="Du X."/>
            <person name="Chen L."/>
            <person name="Yang M."/>
            <person name="Gaffney P.M."/>
            <person name="Wang S."/>
            <person name="Luo L."/>
            <person name="She Z."/>
            <person name="Ming Y."/>
            <person name="Huang W."/>
            <person name="Zhang S."/>
            <person name="Huang B."/>
            <person name="Zhang Y."/>
            <person name="Qu T."/>
            <person name="Ni P."/>
            <person name="Miao G."/>
            <person name="Wang J."/>
            <person name="Wang Q."/>
            <person name="Steinberg C.E."/>
            <person name="Wang H."/>
            <person name="Li N."/>
            <person name="Qian L."/>
            <person name="Zhang G."/>
            <person name="Li Y."/>
            <person name="Yang H."/>
            <person name="Liu X."/>
            <person name="Wang J."/>
            <person name="Yin Y."/>
            <person name="Wang J."/>
        </authorList>
    </citation>
    <scope>NUCLEOTIDE SEQUENCE [LARGE SCALE GENOMIC DNA]</scope>
    <source>
        <strain evidence="2">05x7-T-G4-1.051#20</strain>
    </source>
</reference>
<dbReference type="Gene3D" id="2.120.10.30">
    <property type="entry name" value="TolB, C-terminal domain"/>
    <property type="match status" value="2"/>
</dbReference>
<dbReference type="InterPro" id="IPR026140">
    <property type="entry name" value="Ribosomal_mS26"/>
</dbReference>
<dbReference type="PANTHER" id="PTHR24104:SF25">
    <property type="entry name" value="PROTEIN LIN-41"/>
    <property type="match status" value="1"/>
</dbReference>
<dbReference type="GO" id="GO:0008270">
    <property type="term" value="F:zinc ion binding"/>
    <property type="evidence" value="ECO:0007669"/>
    <property type="project" value="UniProtKB-KW"/>
</dbReference>
<proteinExistence type="predicted"/>